<reference evidence="2" key="1">
    <citation type="journal article" date="2023" name="Mol. Phylogenet. Evol.">
        <title>Genome-scale phylogeny and comparative genomics of the fungal order Sordariales.</title>
        <authorList>
            <person name="Hensen N."/>
            <person name="Bonometti L."/>
            <person name="Westerberg I."/>
            <person name="Brannstrom I.O."/>
            <person name="Guillou S."/>
            <person name="Cros-Aarteil S."/>
            <person name="Calhoun S."/>
            <person name="Haridas S."/>
            <person name="Kuo A."/>
            <person name="Mondo S."/>
            <person name="Pangilinan J."/>
            <person name="Riley R."/>
            <person name="LaButti K."/>
            <person name="Andreopoulos B."/>
            <person name="Lipzen A."/>
            <person name="Chen C."/>
            <person name="Yan M."/>
            <person name="Daum C."/>
            <person name="Ng V."/>
            <person name="Clum A."/>
            <person name="Steindorff A."/>
            <person name="Ohm R.A."/>
            <person name="Martin F."/>
            <person name="Silar P."/>
            <person name="Natvig D.O."/>
            <person name="Lalanne C."/>
            <person name="Gautier V."/>
            <person name="Ament-Velasquez S.L."/>
            <person name="Kruys A."/>
            <person name="Hutchinson M.I."/>
            <person name="Powell A.J."/>
            <person name="Barry K."/>
            <person name="Miller A.N."/>
            <person name="Grigoriev I.V."/>
            <person name="Debuchy R."/>
            <person name="Gladieux P."/>
            <person name="Hiltunen Thoren M."/>
            <person name="Johannesson H."/>
        </authorList>
    </citation>
    <scope>NUCLEOTIDE SEQUENCE</scope>
    <source>
        <strain evidence="2">CBS 955.72</strain>
    </source>
</reference>
<sequence>MAKFTFDIDVYSDTVCPWCYIGKMGLDSAMETHRKRYPEDEFNLVWKPFILYPNAKVSAYDKKASFFAKFGHNTPALFERVAKAGAPYGITFLWKGRTGSSHDSHKLIMLAGDRDAAAAAAASPTVSKQSVFLGALFRGIFEQAQDISDRSFLIPTALAAGLAADEAEVLAYLDSDLAAARVSPAETTRARREAGVTAVPSYVVQGRFKVGGMQAPEVFLGLFERIRGREG</sequence>
<dbReference type="SUPFAM" id="SSF52833">
    <property type="entry name" value="Thioredoxin-like"/>
    <property type="match status" value="1"/>
</dbReference>
<dbReference type="Pfam" id="PF01323">
    <property type="entry name" value="DSBA"/>
    <property type="match status" value="1"/>
</dbReference>
<dbReference type="Gene3D" id="3.40.30.10">
    <property type="entry name" value="Glutaredoxin"/>
    <property type="match status" value="1"/>
</dbReference>
<dbReference type="PANTHER" id="PTHR13887">
    <property type="entry name" value="GLUTATHIONE S-TRANSFERASE KAPPA"/>
    <property type="match status" value="1"/>
</dbReference>
<reference evidence="2" key="2">
    <citation type="submission" date="2023-06" db="EMBL/GenBank/DDBJ databases">
        <authorList>
            <consortium name="Lawrence Berkeley National Laboratory"/>
            <person name="Haridas S."/>
            <person name="Hensen N."/>
            <person name="Bonometti L."/>
            <person name="Westerberg I."/>
            <person name="Brannstrom I.O."/>
            <person name="Guillou S."/>
            <person name="Cros-Aarteil S."/>
            <person name="Calhoun S."/>
            <person name="Kuo A."/>
            <person name="Mondo S."/>
            <person name="Pangilinan J."/>
            <person name="Riley R."/>
            <person name="Labutti K."/>
            <person name="Andreopoulos B."/>
            <person name="Lipzen A."/>
            <person name="Chen C."/>
            <person name="Yanf M."/>
            <person name="Daum C."/>
            <person name="Ng V."/>
            <person name="Clum A."/>
            <person name="Steindorff A."/>
            <person name="Ohm R."/>
            <person name="Martin F."/>
            <person name="Silar P."/>
            <person name="Natvig D."/>
            <person name="Lalanne C."/>
            <person name="Gautier V."/>
            <person name="Ament-Velasquez S.L."/>
            <person name="Kruys A."/>
            <person name="Hutchinson M.I."/>
            <person name="Powell A.J."/>
            <person name="Barry K."/>
            <person name="Miller A.N."/>
            <person name="Grigoriev I.V."/>
            <person name="Debuchy R."/>
            <person name="Gladieux P."/>
            <person name="Thoren M.H."/>
            <person name="Johannesson H."/>
        </authorList>
    </citation>
    <scope>NUCLEOTIDE SEQUENCE</scope>
    <source>
        <strain evidence="2">CBS 955.72</strain>
    </source>
</reference>
<gene>
    <name evidence="2" type="ORF">B0T25DRAFT_582346</name>
</gene>
<evidence type="ECO:0000259" key="1">
    <source>
        <dbReference type="Pfam" id="PF01323"/>
    </source>
</evidence>
<name>A0AAJ0MCA3_9PEZI</name>
<dbReference type="PANTHER" id="PTHR13887:SF41">
    <property type="entry name" value="THIOREDOXIN SUPERFAMILY PROTEIN"/>
    <property type="match status" value="1"/>
</dbReference>
<feature type="domain" description="DSBA-like thioredoxin" evidence="1">
    <location>
        <begin position="8"/>
        <end position="219"/>
    </location>
</feature>
<dbReference type="AlphaFoldDB" id="A0AAJ0MCA3"/>
<evidence type="ECO:0000313" key="3">
    <source>
        <dbReference type="Proteomes" id="UP001275084"/>
    </source>
</evidence>
<dbReference type="InterPro" id="IPR001853">
    <property type="entry name" value="DSBA-like_thioredoxin_dom"/>
</dbReference>
<protein>
    <submittedName>
        <fullName evidence="2">Thioredoxin-like protein</fullName>
    </submittedName>
</protein>
<organism evidence="2 3">
    <name type="scientific">Lasiosphaeria hispida</name>
    <dbReference type="NCBI Taxonomy" id="260671"/>
    <lineage>
        <taxon>Eukaryota</taxon>
        <taxon>Fungi</taxon>
        <taxon>Dikarya</taxon>
        <taxon>Ascomycota</taxon>
        <taxon>Pezizomycotina</taxon>
        <taxon>Sordariomycetes</taxon>
        <taxon>Sordariomycetidae</taxon>
        <taxon>Sordariales</taxon>
        <taxon>Lasiosphaeriaceae</taxon>
        <taxon>Lasiosphaeria</taxon>
    </lineage>
</organism>
<evidence type="ECO:0000313" key="2">
    <source>
        <dbReference type="EMBL" id="KAK3349391.1"/>
    </source>
</evidence>
<proteinExistence type="predicted"/>
<dbReference type="EMBL" id="JAUIQD010000005">
    <property type="protein sequence ID" value="KAK3349391.1"/>
    <property type="molecule type" value="Genomic_DNA"/>
</dbReference>
<accession>A0AAJ0MCA3</accession>
<dbReference type="CDD" id="cd03024">
    <property type="entry name" value="DsbA_FrnE"/>
    <property type="match status" value="1"/>
</dbReference>
<comment type="caution">
    <text evidence="2">The sequence shown here is derived from an EMBL/GenBank/DDBJ whole genome shotgun (WGS) entry which is preliminary data.</text>
</comment>
<dbReference type="Proteomes" id="UP001275084">
    <property type="component" value="Unassembled WGS sequence"/>
</dbReference>
<dbReference type="InterPro" id="IPR036249">
    <property type="entry name" value="Thioredoxin-like_sf"/>
</dbReference>
<keyword evidence="3" id="KW-1185">Reference proteome</keyword>
<dbReference type="GO" id="GO:0016491">
    <property type="term" value="F:oxidoreductase activity"/>
    <property type="evidence" value="ECO:0007669"/>
    <property type="project" value="InterPro"/>
</dbReference>